<organism evidence="7 8">
    <name type="scientific">Rhodopseudomonas palustris</name>
    <dbReference type="NCBI Taxonomy" id="1076"/>
    <lineage>
        <taxon>Bacteria</taxon>
        <taxon>Pseudomonadati</taxon>
        <taxon>Pseudomonadota</taxon>
        <taxon>Alphaproteobacteria</taxon>
        <taxon>Hyphomicrobiales</taxon>
        <taxon>Nitrobacteraceae</taxon>
        <taxon>Rhodopseudomonas</taxon>
    </lineage>
</organism>
<comment type="similarity">
    <text evidence="6">Belongs to the HepT RNase toxin family.</text>
</comment>
<comment type="caution">
    <text evidence="7">The sequence shown here is derived from an EMBL/GenBank/DDBJ whole genome shotgun (WGS) entry which is preliminary data.</text>
</comment>
<dbReference type="Pfam" id="PF01934">
    <property type="entry name" value="HepT-like"/>
    <property type="match status" value="1"/>
</dbReference>
<evidence type="ECO:0000313" key="8">
    <source>
        <dbReference type="Proteomes" id="UP000248134"/>
    </source>
</evidence>
<sequence>MPPSMEDRPLDILRSTSRVLSLVERRSFDEFSQDEVRGMAAERYLERVCEAARKLPDELKQEATDIDWRKMTDFANRLRHAYHAIDVEIVWDIIHHHVPPLRSFAERRIGAANS</sequence>
<protein>
    <recommendedName>
        <fullName evidence="9">DUF86 domain-containing protein</fullName>
    </recommendedName>
</protein>
<evidence type="ECO:0000256" key="5">
    <source>
        <dbReference type="ARBA" id="ARBA00022801"/>
    </source>
</evidence>
<dbReference type="EMBL" id="QKQS01000006">
    <property type="protein sequence ID" value="PZA13249.1"/>
    <property type="molecule type" value="Genomic_DNA"/>
</dbReference>
<dbReference type="GO" id="GO:0004540">
    <property type="term" value="F:RNA nuclease activity"/>
    <property type="evidence" value="ECO:0007669"/>
    <property type="project" value="InterPro"/>
</dbReference>
<dbReference type="GO" id="GO:0016787">
    <property type="term" value="F:hydrolase activity"/>
    <property type="evidence" value="ECO:0007669"/>
    <property type="project" value="UniProtKB-KW"/>
</dbReference>
<keyword evidence="1" id="KW-0597">Phosphoprotein</keyword>
<evidence type="ECO:0008006" key="9">
    <source>
        <dbReference type="Google" id="ProtNLM"/>
    </source>
</evidence>
<name>A0A323ULH7_RHOPL</name>
<evidence type="ECO:0000313" key="7">
    <source>
        <dbReference type="EMBL" id="PZA13249.1"/>
    </source>
</evidence>
<dbReference type="InterPro" id="IPR051813">
    <property type="entry name" value="HepT_RNase_toxin"/>
</dbReference>
<proteinExistence type="inferred from homology"/>
<evidence type="ECO:0000256" key="2">
    <source>
        <dbReference type="ARBA" id="ARBA00022649"/>
    </source>
</evidence>
<reference evidence="7 8" key="1">
    <citation type="submission" date="2018-06" db="EMBL/GenBank/DDBJ databases">
        <title>Draft Whole-Genome Sequence of the purple photosynthetic bacterium Rhodospeudomonas palustris XCP.</title>
        <authorList>
            <person name="Rayyan A."/>
            <person name="Meyer T.E."/>
            <person name="Kyndt J.A."/>
        </authorList>
    </citation>
    <scope>NUCLEOTIDE SEQUENCE [LARGE SCALE GENOMIC DNA]</scope>
    <source>
        <strain evidence="7 8">XCP</strain>
    </source>
</reference>
<accession>A0A323ULH7</accession>
<evidence type="ECO:0000256" key="1">
    <source>
        <dbReference type="ARBA" id="ARBA00022553"/>
    </source>
</evidence>
<dbReference type="InterPro" id="IPR037038">
    <property type="entry name" value="HepT-like_sf"/>
</dbReference>
<dbReference type="GO" id="GO:0110001">
    <property type="term" value="C:toxin-antitoxin complex"/>
    <property type="evidence" value="ECO:0007669"/>
    <property type="project" value="InterPro"/>
</dbReference>
<keyword evidence="4" id="KW-0547">Nucleotide-binding</keyword>
<dbReference type="PANTHER" id="PTHR34139">
    <property type="entry name" value="UPF0331 PROTEIN MJ0127"/>
    <property type="match status" value="1"/>
</dbReference>
<keyword evidence="2" id="KW-1277">Toxin-antitoxin system</keyword>
<dbReference type="GO" id="GO:0000166">
    <property type="term" value="F:nucleotide binding"/>
    <property type="evidence" value="ECO:0007669"/>
    <property type="project" value="UniProtKB-KW"/>
</dbReference>
<dbReference type="PANTHER" id="PTHR34139:SF1">
    <property type="entry name" value="RNASE MJ1380-RELATED"/>
    <property type="match status" value="1"/>
</dbReference>
<keyword evidence="5" id="KW-0378">Hydrolase</keyword>
<dbReference type="RefSeq" id="WP_110784426.1">
    <property type="nucleotide sequence ID" value="NZ_QKQS01000006.1"/>
</dbReference>
<evidence type="ECO:0000256" key="4">
    <source>
        <dbReference type="ARBA" id="ARBA00022741"/>
    </source>
</evidence>
<dbReference type="InterPro" id="IPR008201">
    <property type="entry name" value="HepT-like"/>
</dbReference>
<keyword evidence="3" id="KW-0540">Nuclease</keyword>
<dbReference type="Gene3D" id="1.20.120.580">
    <property type="entry name" value="bsu32300-like"/>
    <property type="match status" value="1"/>
</dbReference>
<evidence type="ECO:0000256" key="6">
    <source>
        <dbReference type="ARBA" id="ARBA00024207"/>
    </source>
</evidence>
<evidence type="ECO:0000256" key="3">
    <source>
        <dbReference type="ARBA" id="ARBA00022722"/>
    </source>
</evidence>
<dbReference type="AlphaFoldDB" id="A0A323ULH7"/>
<dbReference type="OrthoDB" id="4829434at2"/>
<dbReference type="Proteomes" id="UP000248134">
    <property type="component" value="Unassembled WGS sequence"/>
</dbReference>
<gene>
    <name evidence="7" type="ORF">DNX69_02400</name>
</gene>